<keyword evidence="1" id="KW-0472">Membrane</keyword>
<evidence type="ECO:0008006" key="4">
    <source>
        <dbReference type="Google" id="ProtNLM"/>
    </source>
</evidence>
<protein>
    <recommendedName>
        <fullName evidence="4">Ceramidase</fullName>
    </recommendedName>
</protein>
<feature type="transmembrane region" description="Helical" evidence="1">
    <location>
        <begin position="45"/>
        <end position="64"/>
    </location>
</feature>
<comment type="caution">
    <text evidence="2">The sequence shown here is derived from an EMBL/GenBank/DDBJ whole genome shotgun (WGS) entry which is preliminary data.</text>
</comment>
<dbReference type="RefSeq" id="WP_416345129.1">
    <property type="nucleotide sequence ID" value="NZ_JALQCY010000005.1"/>
</dbReference>
<accession>A0ABT0J706</accession>
<proteinExistence type="predicted"/>
<feature type="transmembrane region" description="Helical" evidence="1">
    <location>
        <begin position="148"/>
        <end position="164"/>
    </location>
</feature>
<name>A0ABT0J706_9MICO</name>
<dbReference type="Proteomes" id="UP001651050">
    <property type="component" value="Unassembled WGS sequence"/>
</dbReference>
<keyword evidence="1" id="KW-1133">Transmembrane helix</keyword>
<evidence type="ECO:0000256" key="1">
    <source>
        <dbReference type="SAM" id="Phobius"/>
    </source>
</evidence>
<feature type="transmembrane region" description="Helical" evidence="1">
    <location>
        <begin position="184"/>
        <end position="202"/>
    </location>
</feature>
<reference evidence="2 3" key="1">
    <citation type="submission" date="2022-02" db="EMBL/GenBank/DDBJ databases">
        <title>The car tank lid bacteriome: a reservoir of bacteria with potential in bioremediation of fuel.</title>
        <authorList>
            <person name="Vidal-Verdu A."/>
            <person name="Gomez-Martinez D."/>
            <person name="Latorre-Perez A."/>
            <person name="Pereto J."/>
            <person name="Porcar M."/>
        </authorList>
    </citation>
    <scope>NUCLEOTIDE SEQUENCE [LARGE SCALE GENOMIC DNA]</scope>
    <source>
        <strain evidence="2 3">4D.3</strain>
    </source>
</reference>
<gene>
    <name evidence="2" type="ORF">M1843_16120</name>
</gene>
<keyword evidence="3" id="KW-1185">Reference proteome</keyword>
<feature type="transmembrane region" description="Helical" evidence="1">
    <location>
        <begin position="109"/>
        <end position="136"/>
    </location>
</feature>
<feature type="transmembrane region" description="Helical" evidence="1">
    <location>
        <begin position="6"/>
        <end position="24"/>
    </location>
</feature>
<sequence>MSWTADVWSSLAFVVAGAWILATTPRRVRALDDDARRERVLAQRSLGVLAVLVGVGSAVQHGPAPAWNSVVHDPPLLGAYALVAADALADLTGRELRTWWWLVPVLADVALAATWPLASMVAQGTAAAVAVVAVLLRARARPALRRRLLAAIAVLGVGAVLGELSRPGRPWSDGATFDTVPGHAVWHVLAAVAIAVVAPAVGRRPTDSSPR</sequence>
<evidence type="ECO:0000313" key="2">
    <source>
        <dbReference type="EMBL" id="MCK9795278.1"/>
    </source>
</evidence>
<evidence type="ECO:0000313" key="3">
    <source>
        <dbReference type="Proteomes" id="UP001651050"/>
    </source>
</evidence>
<organism evidence="2 3">
    <name type="scientific">Isoptericola peretonis</name>
    <dbReference type="NCBI Taxonomy" id="2918523"/>
    <lineage>
        <taxon>Bacteria</taxon>
        <taxon>Bacillati</taxon>
        <taxon>Actinomycetota</taxon>
        <taxon>Actinomycetes</taxon>
        <taxon>Micrococcales</taxon>
        <taxon>Promicromonosporaceae</taxon>
        <taxon>Isoptericola</taxon>
    </lineage>
</organism>
<keyword evidence="1" id="KW-0812">Transmembrane</keyword>
<dbReference type="EMBL" id="JALQCY010000005">
    <property type="protein sequence ID" value="MCK9795278.1"/>
    <property type="molecule type" value="Genomic_DNA"/>
</dbReference>